<dbReference type="PANTHER" id="PTHR37230:SF1">
    <property type="entry name" value="OS06G0731300 PROTEIN"/>
    <property type="match status" value="1"/>
</dbReference>
<dbReference type="EMBL" id="LFYR01000981">
    <property type="protein sequence ID" value="KMZ66155.1"/>
    <property type="molecule type" value="Genomic_DNA"/>
</dbReference>
<dbReference type="InterPro" id="IPR057217">
    <property type="entry name" value="DUF7895"/>
</dbReference>
<dbReference type="OrthoDB" id="1933346at2759"/>
<reference evidence="3" key="1">
    <citation type="journal article" date="2016" name="Nature">
        <title>The genome of the seagrass Zostera marina reveals angiosperm adaptation to the sea.</title>
        <authorList>
            <person name="Olsen J.L."/>
            <person name="Rouze P."/>
            <person name="Verhelst B."/>
            <person name="Lin Y.-C."/>
            <person name="Bayer T."/>
            <person name="Collen J."/>
            <person name="Dattolo E."/>
            <person name="De Paoli E."/>
            <person name="Dittami S."/>
            <person name="Maumus F."/>
            <person name="Michel G."/>
            <person name="Kersting A."/>
            <person name="Lauritano C."/>
            <person name="Lohaus R."/>
            <person name="Toepel M."/>
            <person name="Tonon T."/>
            <person name="Vanneste K."/>
            <person name="Amirebrahimi M."/>
            <person name="Brakel J."/>
            <person name="Bostroem C."/>
            <person name="Chovatia M."/>
            <person name="Grimwood J."/>
            <person name="Jenkins J.W."/>
            <person name="Jueterbock A."/>
            <person name="Mraz A."/>
            <person name="Stam W.T."/>
            <person name="Tice H."/>
            <person name="Bornberg-Bauer E."/>
            <person name="Green P.J."/>
            <person name="Pearson G.A."/>
            <person name="Procaccini G."/>
            <person name="Duarte C.M."/>
            <person name="Schmutz J."/>
            <person name="Reusch T.B.H."/>
            <person name="Van de Peer Y."/>
        </authorList>
    </citation>
    <scope>NUCLEOTIDE SEQUENCE [LARGE SCALE GENOMIC DNA]</scope>
    <source>
        <strain evidence="3">cv. Finnish</strain>
    </source>
</reference>
<dbReference type="AlphaFoldDB" id="A0A0K9PD80"/>
<keyword evidence="3" id="KW-1185">Reference proteome</keyword>
<gene>
    <name evidence="2" type="ORF">ZOSMA_2G01660</name>
</gene>
<accession>A0A0K9PD80</accession>
<evidence type="ECO:0000259" key="1">
    <source>
        <dbReference type="Pfam" id="PF25433"/>
    </source>
</evidence>
<dbReference type="PANTHER" id="PTHR37230">
    <property type="entry name" value="OS06G0731300 PROTEIN"/>
    <property type="match status" value="1"/>
</dbReference>
<comment type="caution">
    <text evidence="2">The sequence shown here is derived from an EMBL/GenBank/DDBJ whole genome shotgun (WGS) entry which is preliminary data.</text>
</comment>
<name>A0A0K9PD80_ZOSMR</name>
<proteinExistence type="predicted"/>
<dbReference type="Pfam" id="PF25433">
    <property type="entry name" value="DUF7895"/>
    <property type="match status" value="1"/>
</dbReference>
<organism evidence="2 3">
    <name type="scientific">Zostera marina</name>
    <name type="common">Eelgrass</name>
    <dbReference type="NCBI Taxonomy" id="29655"/>
    <lineage>
        <taxon>Eukaryota</taxon>
        <taxon>Viridiplantae</taxon>
        <taxon>Streptophyta</taxon>
        <taxon>Embryophyta</taxon>
        <taxon>Tracheophyta</taxon>
        <taxon>Spermatophyta</taxon>
        <taxon>Magnoliopsida</taxon>
        <taxon>Liliopsida</taxon>
        <taxon>Zosteraceae</taxon>
        <taxon>Zostera</taxon>
    </lineage>
</organism>
<dbReference type="Proteomes" id="UP000036987">
    <property type="component" value="Unassembled WGS sequence"/>
</dbReference>
<dbReference type="OMA" id="LERWPYH"/>
<evidence type="ECO:0000313" key="2">
    <source>
        <dbReference type="EMBL" id="KMZ66155.1"/>
    </source>
</evidence>
<evidence type="ECO:0000313" key="3">
    <source>
        <dbReference type="Proteomes" id="UP000036987"/>
    </source>
</evidence>
<protein>
    <recommendedName>
        <fullName evidence="1">DUF7895 domain-containing protein</fullName>
    </recommendedName>
</protein>
<sequence>MGISLLSSVAGAMVLPPNGYSVNCKFHITQKMDRIVCSALPETAASVVVTSIAVGAAVTLLRKRTQALESVNSNFEPCEDCGGSGICIECKGEGFILKKRTDESADRARNTAKNMATRYTSGLPKKWGYCSKCNSTRSCITCSGSGQVDVQSSSS</sequence>
<feature type="domain" description="DUF7895" evidence="1">
    <location>
        <begin position="76"/>
        <end position="148"/>
    </location>
</feature>